<gene>
    <name evidence="1" type="primary">I1RCK7</name>
</gene>
<name>A0A5K1K7W8_9APHY</name>
<proteinExistence type="predicted"/>
<protein>
    <submittedName>
        <fullName evidence="1">F-box domain-containing protein</fullName>
    </submittedName>
</protein>
<dbReference type="EMBL" id="LR729887">
    <property type="protein sequence ID" value="VWP02050.1"/>
    <property type="molecule type" value="Genomic_DNA"/>
</dbReference>
<organism evidence="1">
    <name type="scientific">Ganoderma boninense</name>
    <dbReference type="NCBI Taxonomy" id="34458"/>
    <lineage>
        <taxon>Eukaryota</taxon>
        <taxon>Fungi</taxon>
        <taxon>Dikarya</taxon>
        <taxon>Basidiomycota</taxon>
        <taxon>Agaricomycotina</taxon>
        <taxon>Agaricomycetes</taxon>
        <taxon>Polyporales</taxon>
        <taxon>Polyporaceae</taxon>
        <taxon>Ganoderma</taxon>
    </lineage>
</organism>
<dbReference type="AlphaFoldDB" id="A0A5K1K7W8"/>
<sequence length="121" mass="13298">MSNQVRFSQDTKFFDSPAKAFNGNSSHTNTKPDLARNRAELCFNMHGKVTIVDYAKFVELFLPAVEGDKATQTNIFQKIPKPNGEPDMYRELPKAINGAKICPGFKVVAPLPGGQDGLLQA</sequence>
<reference evidence="1" key="1">
    <citation type="submission" date="2019-10" db="EMBL/GenBank/DDBJ databases">
        <authorList>
            <person name="Nor Muhammad N."/>
        </authorList>
    </citation>
    <scope>NUCLEOTIDE SEQUENCE</scope>
</reference>
<accession>A0A5K1K7W8</accession>
<evidence type="ECO:0000313" key="1">
    <source>
        <dbReference type="EMBL" id="VWP02050.1"/>
    </source>
</evidence>